<dbReference type="AlphaFoldDB" id="A0AAF0BXQ8"/>
<sequence>MEPLPATRYHPDPLETGSVEPDDVTCIVCDRARGYVYVGPVYADEEYVDEICPWCIADGSAATALGATFTDVDPAPADVPGGVVREVAERTPGFAGWQQEQWQFHCRDAAAYLGTAGIEELAARDGALEMLLHEHDRFGWTAEQSQTFVESLRRAGNPTAHLFRCLHCGLHLAHSDRS</sequence>
<reference evidence="2" key="1">
    <citation type="submission" date="2023-01" db="EMBL/GenBank/DDBJ databases">
        <title>The diversity of Class Acidimicrobiia in South China Sea sediment environments and the proposal of Iamia marina sp. nov., a novel species of the genus Iamia.</title>
        <authorList>
            <person name="He Y."/>
            <person name="Tian X."/>
        </authorList>
    </citation>
    <scope>NUCLEOTIDE SEQUENCE</scope>
    <source>
        <strain evidence="2">DSM 19957</strain>
    </source>
</reference>
<evidence type="ECO:0000256" key="1">
    <source>
        <dbReference type="ARBA" id="ARBA00008525"/>
    </source>
</evidence>
<dbReference type="RefSeq" id="WP_272738746.1">
    <property type="nucleotide sequence ID" value="NZ_CP116942.1"/>
</dbReference>
<comment type="similarity">
    <text evidence="1">Belongs to the UPF0167 family.</text>
</comment>
<dbReference type="Proteomes" id="UP001216390">
    <property type="component" value="Chromosome"/>
</dbReference>
<proteinExistence type="inferred from homology"/>
<protein>
    <submittedName>
        <fullName evidence="2">CbrC family protein</fullName>
    </submittedName>
</protein>
<keyword evidence="3" id="KW-1185">Reference proteome</keyword>
<dbReference type="Pfam" id="PF03691">
    <property type="entry name" value="UPF0167"/>
    <property type="match status" value="1"/>
</dbReference>
<dbReference type="KEGG" id="ima:PO878_07325"/>
<accession>A0AAF0BXQ8</accession>
<evidence type="ECO:0000313" key="3">
    <source>
        <dbReference type="Proteomes" id="UP001216390"/>
    </source>
</evidence>
<dbReference type="InterPro" id="IPR005363">
    <property type="entry name" value="UPF0167"/>
</dbReference>
<organism evidence="2 3">
    <name type="scientific">Iamia majanohamensis</name>
    <dbReference type="NCBI Taxonomy" id="467976"/>
    <lineage>
        <taxon>Bacteria</taxon>
        <taxon>Bacillati</taxon>
        <taxon>Actinomycetota</taxon>
        <taxon>Acidimicrobiia</taxon>
        <taxon>Acidimicrobiales</taxon>
        <taxon>Iamiaceae</taxon>
        <taxon>Iamia</taxon>
    </lineage>
</organism>
<gene>
    <name evidence="2" type="ORF">PO878_07325</name>
</gene>
<evidence type="ECO:0000313" key="2">
    <source>
        <dbReference type="EMBL" id="WCO69233.1"/>
    </source>
</evidence>
<name>A0AAF0BXQ8_9ACTN</name>
<dbReference type="EMBL" id="CP116942">
    <property type="protein sequence ID" value="WCO69233.1"/>
    <property type="molecule type" value="Genomic_DNA"/>
</dbReference>